<accession>A0A261FFE8</accession>
<name>A0A261FFE8_9BIFI</name>
<dbReference type="RefSeq" id="WP_245819326.1">
    <property type="nucleotide sequence ID" value="NZ_MWWV01000006.1"/>
</dbReference>
<evidence type="ECO:0000313" key="1">
    <source>
        <dbReference type="EMBL" id="OZG57857.1"/>
    </source>
</evidence>
<keyword evidence="2" id="KW-1185">Reference proteome</keyword>
<gene>
    <name evidence="1" type="ORF">BTIS_1098</name>
</gene>
<dbReference type="AlphaFoldDB" id="A0A261FFE8"/>
<dbReference type="Proteomes" id="UP000216444">
    <property type="component" value="Unassembled WGS sequence"/>
</dbReference>
<proteinExistence type="predicted"/>
<sequence length="165" mass="18128">MTVERLPAFAQADALSEWLGEPIAGDDLKRAERCLRAASNRIRRYTKRSWVDETGSLLDPLPEDLEDVTLACAGRFYMNPGGETSWSRQIDDAMDGGSRKVDEAGLYLTASEMATLDDLVADQSPLIGGIGVIASTRGETHSLDMSRIWFDDDDHPGCLQARILP</sequence>
<comment type="caution">
    <text evidence="1">The sequence shown here is derived from an EMBL/GenBank/DDBJ whole genome shotgun (WGS) entry which is preliminary data.</text>
</comment>
<reference evidence="1 2" key="1">
    <citation type="journal article" date="2017" name="BMC Genomics">
        <title>Comparative genomic and phylogenomic analyses of the Bifidobacteriaceae family.</title>
        <authorList>
            <person name="Lugli G.A."/>
            <person name="Milani C."/>
            <person name="Turroni F."/>
            <person name="Duranti S."/>
            <person name="Mancabelli L."/>
            <person name="Mangifesta M."/>
            <person name="Ferrario C."/>
            <person name="Modesto M."/>
            <person name="Mattarelli P."/>
            <person name="Jiri K."/>
            <person name="van Sinderen D."/>
            <person name="Ventura M."/>
        </authorList>
    </citation>
    <scope>NUCLEOTIDE SEQUENCE [LARGE SCALE GENOMIC DNA]</scope>
    <source>
        <strain evidence="1 2">DSM 100201</strain>
    </source>
</reference>
<evidence type="ECO:0000313" key="2">
    <source>
        <dbReference type="Proteomes" id="UP000216444"/>
    </source>
</evidence>
<organism evidence="1 2">
    <name type="scientific">Bifidobacterium tissieri</name>
    <dbReference type="NCBI Taxonomy" id="1630162"/>
    <lineage>
        <taxon>Bacteria</taxon>
        <taxon>Bacillati</taxon>
        <taxon>Actinomycetota</taxon>
        <taxon>Actinomycetes</taxon>
        <taxon>Bifidobacteriales</taxon>
        <taxon>Bifidobacteriaceae</taxon>
        <taxon>Bifidobacterium</taxon>
    </lineage>
</organism>
<protein>
    <submittedName>
        <fullName evidence="1">Uncharacterized protein</fullName>
    </submittedName>
</protein>
<dbReference type="EMBL" id="MWWV01000006">
    <property type="protein sequence ID" value="OZG57857.1"/>
    <property type="molecule type" value="Genomic_DNA"/>
</dbReference>